<evidence type="ECO:0000256" key="8">
    <source>
        <dbReference type="SAM" id="SignalP"/>
    </source>
</evidence>
<dbReference type="Proteomes" id="UP001596053">
    <property type="component" value="Unassembled WGS sequence"/>
</dbReference>
<feature type="signal peptide" evidence="8">
    <location>
        <begin position="1"/>
        <end position="26"/>
    </location>
</feature>
<dbReference type="PANTHER" id="PTHR35093:SF8">
    <property type="entry name" value="OUTER MEMBRANE PROTEIN NMB0088-RELATED"/>
    <property type="match status" value="1"/>
</dbReference>
<accession>A0ABW0IXM6</accession>
<sequence>MKSLLKLTTAATVSLSALLAAGAASASSFAIRSGQSAEGLGMAYAGAASGGIGMGAMAWNPATITMFPGRNSQWNFTYLYANGDYKPTSPTTVTVPTPLGPRTVPIQAAGGSPLGTGNIGGDGAFIPASYSAWQLTDRFWIGLTTGAPFGLRSKPENQVHAAQTFGRSAKVRTINVAPTIGYKVNDWLSVGAALQVQYFSASLKQAAGVAANAAPVIIEGDTIDFGYRLGVTLTPFDGTTIGLAYRSSVRQTLEGTLRTATGATPTAVIPVKANLNLPDSVVFGVSQVINEQWQAHLGVEWTNWSRFRNIPVVAQASGVPLTSLNFQYDDSWYFSAGLEYKYNRDLTLRAGVAYELSAVNDYNRQIFISDNDRLWLSAGASYQLNEKLKLDLGYTYIHVNSAKVNYTGNHPQQVVNPALRAISYTAKAEPYIHIVSAALTYRWDTPTETIPVRPVVRKN</sequence>
<evidence type="ECO:0000313" key="10">
    <source>
        <dbReference type="Proteomes" id="UP001596053"/>
    </source>
</evidence>
<keyword evidence="6" id="KW-0472">Membrane</keyword>
<keyword evidence="7" id="KW-0998">Cell outer membrane</keyword>
<keyword evidence="3" id="KW-1134">Transmembrane beta strand</keyword>
<proteinExistence type="inferred from homology"/>
<evidence type="ECO:0000256" key="6">
    <source>
        <dbReference type="ARBA" id="ARBA00023136"/>
    </source>
</evidence>
<dbReference type="RefSeq" id="WP_377800666.1">
    <property type="nucleotide sequence ID" value="NZ_JBHSLW010000038.1"/>
</dbReference>
<protein>
    <submittedName>
        <fullName evidence="9">OmpP1/FadL family transporter</fullName>
    </submittedName>
</protein>
<name>A0ABW0IXM6_9HYPH</name>
<evidence type="ECO:0000313" key="9">
    <source>
        <dbReference type="EMBL" id="MFC5422396.1"/>
    </source>
</evidence>
<dbReference type="EMBL" id="JBHSLW010000038">
    <property type="protein sequence ID" value="MFC5422396.1"/>
    <property type="molecule type" value="Genomic_DNA"/>
</dbReference>
<keyword evidence="5 8" id="KW-0732">Signal</keyword>
<gene>
    <name evidence="9" type="ORF">ACFPOB_22780</name>
</gene>
<comment type="caution">
    <text evidence="9">The sequence shown here is derived from an EMBL/GenBank/DDBJ whole genome shotgun (WGS) entry which is preliminary data.</text>
</comment>
<dbReference type="SUPFAM" id="SSF56935">
    <property type="entry name" value="Porins"/>
    <property type="match status" value="1"/>
</dbReference>
<evidence type="ECO:0000256" key="3">
    <source>
        <dbReference type="ARBA" id="ARBA00022452"/>
    </source>
</evidence>
<dbReference type="Gene3D" id="2.40.160.60">
    <property type="entry name" value="Outer membrane protein transport protein (OMPP1/FadL/TodX)"/>
    <property type="match status" value="1"/>
</dbReference>
<reference evidence="10" key="1">
    <citation type="journal article" date="2019" name="Int. J. Syst. Evol. Microbiol.">
        <title>The Global Catalogue of Microorganisms (GCM) 10K type strain sequencing project: providing services to taxonomists for standard genome sequencing and annotation.</title>
        <authorList>
            <consortium name="The Broad Institute Genomics Platform"/>
            <consortium name="The Broad Institute Genome Sequencing Center for Infectious Disease"/>
            <person name="Wu L."/>
            <person name="Ma J."/>
        </authorList>
    </citation>
    <scope>NUCLEOTIDE SEQUENCE [LARGE SCALE GENOMIC DNA]</scope>
    <source>
        <strain evidence="10">NCAIM B.01391</strain>
    </source>
</reference>
<organism evidence="9 10">
    <name type="scientific">Bosea eneae</name>
    <dbReference type="NCBI Taxonomy" id="151454"/>
    <lineage>
        <taxon>Bacteria</taxon>
        <taxon>Pseudomonadati</taxon>
        <taxon>Pseudomonadota</taxon>
        <taxon>Alphaproteobacteria</taxon>
        <taxon>Hyphomicrobiales</taxon>
        <taxon>Boseaceae</taxon>
        <taxon>Bosea</taxon>
    </lineage>
</organism>
<evidence type="ECO:0000256" key="7">
    <source>
        <dbReference type="ARBA" id="ARBA00023237"/>
    </source>
</evidence>
<dbReference type="InterPro" id="IPR005017">
    <property type="entry name" value="OMPP1/FadL/TodX"/>
</dbReference>
<evidence type="ECO:0000256" key="1">
    <source>
        <dbReference type="ARBA" id="ARBA00004571"/>
    </source>
</evidence>
<dbReference type="Pfam" id="PF03349">
    <property type="entry name" value="Toluene_X"/>
    <property type="match status" value="1"/>
</dbReference>
<evidence type="ECO:0000256" key="5">
    <source>
        <dbReference type="ARBA" id="ARBA00022729"/>
    </source>
</evidence>
<keyword evidence="4" id="KW-0812">Transmembrane</keyword>
<comment type="similarity">
    <text evidence="2">Belongs to the OmpP1/FadL family.</text>
</comment>
<evidence type="ECO:0000256" key="4">
    <source>
        <dbReference type="ARBA" id="ARBA00022692"/>
    </source>
</evidence>
<keyword evidence="10" id="KW-1185">Reference proteome</keyword>
<dbReference type="PANTHER" id="PTHR35093">
    <property type="entry name" value="OUTER MEMBRANE PROTEIN NMB0088-RELATED"/>
    <property type="match status" value="1"/>
</dbReference>
<evidence type="ECO:0000256" key="2">
    <source>
        <dbReference type="ARBA" id="ARBA00008163"/>
    </source>
</evidence>
<feature type="chain" id="PRO_5045102790" evidence="8">
    <location>
        <begin position="27"/>
        <end position="459"/>
    </location>
</feature>
<comment type="subcellular location">
    <subcellularLocation>
        <location evidence="1">Cell outer membrane</location>
        <topology evidence="1">Multi-pass membrane protein</topology>
    </subcellularLocation>
</comment>